<dbReference type="EMBL" id="JAHQXF010000003">
    <property type="protein sequence ID" value="MBV0926060.1"/>
    <property type="molecule type" value="Genomic_DNA"/>
</dbReference>
<name>A0A8J7Y7L4_9EURY</name>
<organism evidence="1 2">
    <name type="scientific">Haloarcula limicola</name>
    <dbReference type="NCBI Taxonomy" id="1429915"/>
    <lineage>
        <taxon>Archaea</taxon>
        <taxon>Methanobacteriati</taxon>
        <taxon>Methanobacteriota</taxon>
        <taxon>Stenosarchaea group</taxon>
        <taxon>Halobacteria</taxon>
        <taxon>Halobacteriales</taxon>
        <taxon>Haloarculaceae</taxon>
        <taxon>Haloarcula</taxon>
    </lineage>
</organism>
<evidence type="ECO:0000313" key="2">
    <source>
        <dbReference type="Proteomes" id="UP000766550"/>
    </source>
</evidence>
<accession>A0A8J7Y7L4</accession>
<gene>
    <name evidence="1" type="ORF">KTS45_17790</name>
</gene>
<comment type="caution">
    <text evidence="1">The sequence shown here is derived from an EMBL/GenBank/DDBJ whole genome shotgun (WGS) entry which is preliminary data.</text>
</comment>
<proteinExistence type="predicted"/>
<evidence type="ECO:0000313" key="1">
    <source>
        <dbReference type="EMBL" id="MBV0926060.1"/>
    </source>
</evidence>
<protein>
    <submittedName>
        <fullName evidence="1">Uncharacterized protein</fullName>
    </submittedName>
</protein>
<dbReference type="OrthoDB" id="177406at2157"/>
<dbReference type="RefSeq" id="WP_135305010.1">
    <property type="nucleotide sequence ID" value="NZ_JAHQXF010000003.1"/>
</dbReference>
<keyword evidence="2" id="KW-1185">Reference proteome</keyword>
<dbReference type="Proteomes" id="UP000766550">
    <property type="component" value="Unassembled WGS sequence"/>
</dbReference>
<sequence>MQNAKAGGSMWNNLSIISTLIDAARAFTRGDRWAAAFLVGAAALSSRVPGVGTLASVLVRIVRYLR</sequence>
<reference evidence="1 2" key="1">
    <citation type="submission" date="2021-06" db="EMBL/GenBank/DDBJ databases">
        <title>New haloarchaea isolates fom saline soil.</title>
        <authorList>
            <person name="Duran-Viseras A."/>
            <person name="Sanchez-Porro C.S."/>
            <person name="Ventosa A."/>
        </authorList>
    </citation>
    <scope>NUCLEOTIDE SEQUENCE [LARGE SCALE GENOMIC DNA]</scope>
    <source>
        <strain evidence="1 2">JCM 183640</strain>
    </source>
</reference>
<dbReference type="AlphaFoldDB" id="A0A8J7Y7L4"/>